<evidence type="ECO:0000256" key="1">
    <source>
        <dbReference type="SAM" id="SignalP"/>
    </source>
</evidence>
<dbReference type="AlphaFoldDB" id="A0A3P3QKM0"/>
<feature type="chain" id="PRO_5018175108" description="WD40 repeat domain-containing protein" evidence="1">
    <location>
        <begin position="18"/>
        <end position="289"/>
    </location>
</feature>
<evidence type="ECO:0008006" key="4">
    <source>
        <dbReference type="Google" id="ProtNLM"/>
    </source>
</evidence>
<dbReference type="InterPro" id="IPR011042">
    <property type="entry name" value="6-blade_b-propeller_TolB-like"/>
</dbReference>
<dbReference type="SUPFAM" id="SSF82171">
    <property type="entry name" value="DPP6 N-terminal domain-like"/>
    <property type="match status" value="1"/>
</dbReference>
<dbReference type="RefSeq" id="WP_125060853.1">
    <property type="nucleotide sequence ID" value="NZ_LAVS01000003.1"/>
</dbReference>
<name>A0A3P3QKM0_9GAMM</name>
<dbReference type="EMBL" id="RRCF01000002">
    <property type="protein sequence ID" value="RRJ21040.1"/>
    <property type="molecule type" value="Genomic_DNA"/>
</dbReference>
<proteinExistence type="predicted"/>
<dbReference type="Pfam" id="PF07676">
    <property type="entry name" value="PD40"/>
    <property type="match status" value="1"/>
</dbReference>
<feature type="signal peptide" evidence="1">
    <location>
        <begin position="1"/>
        <end position="17"/>
    </location>
</feature>
<comment type="caution">
    <text evidence="2">The sequence shown here is derived from an EMBL/GenBank/DDBJ whole genome shotgun (WGS) entry which is preliminary data.</text>
</comment>
<dbReference type="InterPro" id="IPR011659">
    <property type="entry name" value="WD40"/>
</dbReference>
<dbReference type="Proteomes" id="UP000276260">
    <property type="component" value="Unassembled WGS sequence"/>
</dbReference>
<evidence type="ECO:0000313" key="3">
    <source>
        <dbReference type="Proteomes" id="UP000276260"/>
    </source>
</evidence>
<reference evidence="2 3" key="1">
    <citation type="submission" date="2018-11" db="EMBL/GenBank/DDBJ databases">
        <title>Draft genome analysis of Rheinheimera mesophila isolated from an industrial waste site.</title>
        <authorList>
            <person name="Yu Q."/>
            <person name="Qi Y."/>
            <person name="Zhang H."/>
            <person name="Lu Y."/>
            <person name="Pu J."/>
        </authorList>
    </citation>
    <scope>NUCLEOTIDE SEQUENCE [LARGE SCALE GENOMIC DNA]</scope>
    <source>
        <strain evidence="2 3">IITR13</strain>
    </source>
</reference>
<dbReference type="Gene3D" id="2.120.10.30">
    <property type="entry name" value="TolB, C-terminal domain"/>
    <property type="match status" value="1"/>
</dbReference>
<accession>A0A3P3QKM0</accession>
<sequence length="289" mass="31845">MRLLSVALAVMVWPVAAALPQYNLYLTDLSKDLSVSNSVKINNTTTYINQPAFSTDGKSLFFTLEQGLGTAVQTDIGRYDIADKTQDLLTKTALSEYSPTLLPDGSGVSVVVVEADQTQRLWKVDWQGNASVLNANPKGVGYHAWGPDQDLLLFILGDQENNHTVRYLDKNGELTTLATGVGRALSWQPGTQKGFFTEVKQQQLYLSFYDVKTKTTTQTELALPAGGQDLVWWSADTLLVSAGSKIYQWQSSGSQGWSLWLDLSKDCGTEISRFALNKERSQLAFVCKV</sequence>
<keyword evidence="3" id="KW-1185">Reference proteome</keyword>
<protein>
    <recommendedName>
        <fullName evidence="4">WD40 repeat domain-containing protein</fullName>
    </recommendedName>
</protein>
<gene>
    <name evidence="2" type="ORF">EIK76_09135</name>
</gene>
<dbReference type="OrthoDB" id="9797498at2"/>
<organism evidence="2 3">
    <name type="scientific">Rheinheimera mesophila</name>
    <dbReference type="NCBI Taxonomy" id="1547515"/>
    <lineage>
        <taxon>Bacteria</taxon>
        <taxon>Pseudomonadati</taxon>
        <taxon>Pseudomonadota</taxon>
        <taxon>Gammaproteobacteria</taxon>
        <taxon>Chromatiales</taxon>
        <taxon>Chromatiaceae</taxon>
        <taxon>Rheinheimera</taxon>
    </lineage>
</organism>
<keyword evidence="1" id="KW-0732">Signal</keyword>
<evidence type="ECO:0000313" key="2">
    <source>
        <dbReference type="EMBL" id="RRJ21040.1"/>
    </source>
</evidence>